<reference evidence="4" key="1">
    <citation type="journal article" date="2011" name="Stand. Genomic Sci.">
        <title>Genome sequence of the filamentous, gliding Thiothrix nivea neotype strain (JP2(T)).</title>
        <authorList>
            <person name="Lapidus A."/>
            <person name="Nolan M."/>
            <person name="Lucas S."/>
            <person name="Glavina Del Rio T."/>
            <person name="Tice H."/>
            <person name="Cheng J.F."/>
            <person name="Tapia R."/>
            <person name="Han C."/>
            <person name="Goodwin L."/>
            <person name="Pitluck S."/>
            <person name="Liolios K."/>
            <person name="Pagani I."/>
            <person name="Ivanova N."/>
            <person name="Huntemann M."/>
            <person name="Mavromatis K."/>
            <person name="Mikhailova N."/>
            <person name="Pati A."/>
            <person name="Chen A."/>
            <person name="Palaniappan K."/>
            <person name="Land M."/>
            <person name="Brambilla E.M."/>
            <person name="Rohde M."/>
            <person name="Abt B."/>
            <person name="Verbarg S."/>
            <person name="Goker M."/>
            <person name="Bristow J."/>
            <person name="Eisen J.A."/>
            <person name="Markowitz V."/>
            <person name="Hugenholtz P."/>
            <person name="Kyrpides N.C."/>
            <person name="Klenk H.P."/>
            <person name="Woyke T."/>
        </authorList>
    </citation>
    <scope>NUCLEOTIDE SEQUENCE [LARGE SCALE GENOMIC DNA]</scope>
    <source>
        <strain evidence="4">ATCC 35100 / DSM 5205 / JP2</strain>
    </source>
</reference>
<dbReference type="InterPro" id="IPR013538">
    <property type="entry name" value="ASHA1/2-like_C"/>
</dbReference>
<accession>A0A656HBI5</accession>
<proteinExistence type="inferred from homology"/>
<dbReference type="SUPFAM" id="SSF55961">
    <property type="entry name" value="Bet v1-like"/>
    <property type="match status" value="1"/>
</dbReference>
<gene>
    <name evidence="3" type="ORF">Thini_1915</name>
</gene>
<dbReference type="AlphaFoldDB" id="A0A656HBI5"/>
<dbReference type="EMBL" id="JH651384">
    <property type="protein sequence ID" value="EIJ34491.1"/>
    <property type="molecule type" value="Genomic_DNA"/>
</dbReference>
<keyword evidence="4" id="KW-1185">Reference proteome</keyword>
<dbReference type="InterPro" id="IPR023393">
    <property type="entry name" value="START-like_dom_sf"/>
</dbReference>
<feature type="domain" description="Activator of Hsp90 ATPase homologue 1/2-like C-terminal" evidence="2">
    <location>
        <begin position="12"/>
        <end position="54"/>
    </location>
</feature>
<dbReference type="Pfam" id="PF08327">
    <property type="entry name" value="AHSA1"/>
    <property type="match status" value="1"/>
</dbReference>
<evidence type="ECO:0000313" key="3">
    <source>
        <dbReference type="EMBL" id="EIJ34491.1"/>
    </source>
</evidence>
<evidence type="ECO:0000256" key="1">
    <source>
        <dbReference type="ARBA" id="ARBA00006817"/>
    </source>
</evidence>
<protein>
    <submittedName>
        <fullName evidence="3">Activator of Hsp90 ATPase 1 family protein</fullName>
    </submittedName>
</protein>
<dbReference type="RefSeq" id="WP_002708419.1">
    <property type="nucleotide sequence ID" value="NZ_JH651384.1"/>
</dbReference>
<evidence type="ECO:0000313" key="4">
    <source>
        <dbReference type="Proteomes" id="UP000005317"/>
    </source>
</evidence>
<organism evidence="3 4">
    <name type="scientific">Thiothrix nivea (strain ATCC 35100 / DSM 5205 / JP2)</name>
    <dbReference type="NCBI Taxonomy" id="870187"/>
    <lineage>
        <taxon>Bacteria</taxon>
        <taxon>Pseudomonadati</taxon>
        <taxon>Pseudomonadota</taxon>
        <taxon>Gammaproteobacteria</taxon>
        <taxon>Thiotrichales</taxon>
        <taxon>Thiotrichaceae</taxon>
        <taxon>Thiothrix</taxon>
    </lineage>
</organism>
<dbReference type="Proteomes" id="UP000005317">
    <property type="component" value="Unassembled WGS sequence"/>
</dbReference>
<sequence length="68" mass="7962">MPNTVKLHRVLRAPAEQVYRAFLDPDAMVKWIPPHGFTGNMHHQDACAGCCWHNWSKRKFRMDETLLT</sequence>
<evidence type="ECO:0000259" key="2">
    <source>
        <dbReference type="Pfam" id="PF08327"/>
    </source>
</evidence>
<comment type="similarity">
    <text evidence="1">Belongs to the AHA1 family.</text>
</comment>
<name>A0A656HBI5_THINJ</name>
<dbReference type="Gene3D" id="3.30.530.20">
    <property type="match status" value="1"/>
</dbReference>